<reference evidence="2" key="1">
    <citation type="journal article" date="2016" name="Proc. Natl. Acad. Sci. U.S.A.">
        <title>Lipid metabolic changes in an early divergent fungus govern the establishment of a mutualistic symbiosis with endobacteria.</title>
        <authorList>
            <person name="Lastovetsky O.A."/>
            <person name="Gaspar M.L."/>
            <person name="Mondo S.J."/>
            <person name="LaButti K.M."/>
            <person name="Sandor L."/>
            <person name="Grigoriev I.V."/>
            <person name="Henry S.A."/>
            <person name="Pawlowska T.E."/>
        </authorList>
    </citation>
    <scope>NUCLEOTIDE SEQUENCE [LARGE SCALE GENOMIC DNA]</scope>
    <source>
        <strain evidence="2">ATCC 52814</strain>
    </source>
</reference>
<organism evidence="2">
    <name type="scientific">Rhizopus microsporus var. microsporus</name>
    <dbReference type="NCBI Taxonomy" id="86635"/>
    <lineage>
        <taxon>Eukaryota</taxon>
        <taxon>Fungi</taxon>
        <taxon>Fungi incertae sedis</taxon>
        <taxon>Mucoromycota</taxon>
        <taxon>Mucoromycotina</taxon>
        <taxon>Mucoromycetes</taxon>
        <taxon>Mucorales</taxon>
        <taxon>Mucorineae</taxon>
        <taxon>Rhizopodaceae</taxon>
        <taxon>Rhizopus</taxon>
    </lineage>
</organism>
<accession>A0A1X0QR77</accession>
<evidence type="ECO:0000313" key="2">
    <source>
        <dbReference type="EMBL" id="ORE02249.1"/>
    </source>
</evidence>
<gene>
    <name evidence="2" type="ORF">BCV72DRAFT_309288</name>
</gene>
<evidence type="ECO:0008006" key="3">
    <source>
        <dbReference type="Google" id="ProtNLM"/>
    </source>
</evidence>
<sequence length="118" mass="13174">MPKALSLLAGFGLVTVLTYQSRINLITNTAYVQEQIDEAKIKADLATDSRAIRLSLARPPTMLEKSVDNTILYYERRLIPSVKESWNAQVAKAASAIIQSDLPRKTGKFILRNVFGHE</sequence>
<protein>
    <recommendedName>
        <fullName evidence="3">MICOS complex subunit MIC12</fullName>
    </recommendedName>
</protein>
<dbReference type="Proteomes" id="UP000242414">
    <property type="component" value="Unassembled WGS sequence"/>
</dbReference>
<proteinExistence type="predicted"/>
<feature type="chain" id="PRO_5013343891" description="MICOS complex subunit MIC12" evidence="1">
    <location>
        <begin position="21"/>
        <end position="118"/>
    </location>
</feature>
<dbReference type="VEuPathDB" id="FungiDB:BCV72DRAFT_309288"/>
<dbReference type="AlphaFoldDB" id="A0A1X0QR77"/>
<name>A0A1X0QR77_RHIZD</name>
<dbReference type="EMBL" id="KV922062">
    <property type="protein sequence ID" value="ORE02249.1"/>
    <property type="molecule type" value="Genomic_DNA"/>
</dbReference>
<feature type="signal peptide" evidence="1">
    <location>
        <begin position="1"/>
        <end position="20"/>
    </location>
</feature>
<evidence type="ECO:0000256" key="1">
    <source>
        <dbReference type="SAM" id="SignalP"/>
    </source>
</evidence>
<keyword evidence="1" id="KW-0732">Signal</keyword>
<dbReference type="OrthoDB" id="2258660at2759"/>